<dbReference type="Proteomes" id="UP000030653">
    <property type="component" value="Unassembled WGS sequence"/>
</dbReference>
<reference evidence="1 2" key="1">
    <citation type="journal article" date="2012" name="Science">
        <title>The Paleozoic origin of enzymatic lignin decomposition reconstructed from 31 fungal genomes.</title>
        <authorList>
            <person name="Floudas D."/>
            <person name="Binder M."/>
            <person name="Riley R."/>
            <person name="Barry K."/>
            <person name="Blanchette R.A."/>
            <person name="Henrissat B."/>
            <person name="Martinez A.T."/>
            <person name="Otillar R."/>
            <person name="Spatafora J.W."/>
            <person name="Yadav J.S."/>
            <person name="Aerts A."/>
            <person name="Benoit I."/>
            <person name="Boyd A."/>
            <person name="Carlson A."/>
            <person name="Copeland A."/>
            <person name="Coutinho P.M."/>
            <person name="de Vries R.P."/>
            <person name="Ferreira P."/>
            <person name="Findley K."/>
            <person name="Foster B."/>
            <person name="Gaskell J."/>
            <person name="Glotzer D."/>
            <person name="Gorecki P."/>
            <person name="Heitman J."/>
            <person name="Hesse C."/>
            <person name="Hori C."/>
            <person name="Igarashi K."/>
            <person name="Jurgens J.A."/>
            <person name="Kallen N."/>
            <person name="Kersten P."/>
            <person name="Kohler A."/>
            <person name="Kuees U."/>
            <person name="Kumar T.K.A."/>
            <person name="Kuo A."/>
            <person name="LaButti K."/>
            <person name="Larrondo L.F."/>
            <person name="Lindquist E."/>
            <person name="Ling A."/>
            <person name="Lombard V."/>
            <person name="Lucas S."/>
            <person name="Lundell T."/>
            <person name="Martin R."/>
            <person name="McLaughlin D.J."/>
            <person name="Morgenstern I."/>
            <person name="Morin E."/>
            <person name="Murat C."/>
            <person name="Nagy L.G."/>
            <person name="Nolan M."/>
            <person name="Ohm R.A."/>
            <person name="Patyshakuliyeva A."/>
            <person name="Rokas A."/>
            <person name="Ruiz-Duenas F.J."/>
            <person name="Sabat G."/>
            <person name="Salamov A."/>
            <person name="Samejima M."/>
            <person name="Schmutz J."/>
            <person name="Slot J.C."/>
            <person name="St John F."/>
            <person name="Stenlid J."/>
            <person name="Sun H."/>
            <person name="Sun S."/>
            <person name="Syed K."/>
            <person name="Tsang A."/>
            <person name="Wiebenga A."/>
            <person name="Young D."/>
            <person name="Pisabarro A."/>
            <person name="Eastwood D.C."/>
            <person name="Martin F."/>
            <person name="Cullen D."/>
            <person name="Grigoriev I.V."/>
            <person name="Hibbett D.S."/>
        </authorList>
    </citation>
    <scope>NUCLEOTIDE SEQUENCE [LARGE SCALE GENOMIC DNA]</scope>
    <source>
        <strain evidence="1 2">DJM-731 SS1</strain>
    </source>
</reference>
<gene>
    <name evidence="1" type="ORF">DACRYDRAFT_106166</name>
</gene>
<evidence type="ECO:0000313" key="1">
    <source>
        <dbReference type="EMBL" id="EJU02990.1"/>
    </source>
</evidence>
<dbReference type="AlphaFoldDB" id="M5G452"/>
<dbReference type="HOGENOM" id="CLU_030360_0_0_1"/>
<dbReference type="GeneID" id="63683276"/>
<protein>
    <recommendedName>
        <fullName evidence="3">F-box domain-containing protein</fullName>
    </recommendedName>
</protein>
<organism evidence="1 2">
    <name type="scientific">Dacryopinax primogenitus (strain DJM 731)</name>
    <name type="common">Brown rot fungus</name>
    <dbReference type="NCBI Taxonomy" id="1858805"/>
    <lineage>
        <taxon>Eukaryota</taxon>
        <taxon>Fungi</taxon>
        <taxon>Dikarya</taxon>
        <taxon>Basidiomycota</taxon>
        <taxon>Agaricomycotina</taxon>
        <taxon>Dacrymycetes</taxon>
        <taxon>Dacrymycetales</taxon>
        <taxon>Dacrymycetaceae</taxon>
        <taxon>Dacryopinax</taxon>
    </lineage>
</organism>
<proteinExistence type="predicted"/>
<evidence type="ECO:0000313" key="2">
    <source>
        <dbReference type="Proteomes" id="UP000030653"/>
    </source>
</evidence>
<sequence length="583" mass="65942">MPERQQPEQRSALLSQAIDICTSLCDVLERLGPSRFTQLDSDIGVSKVHKLESDLHSRLQRVDEKRNDALAPISRLSDDIIRLIIQYGHDDEILDYRKVTVKTFARLVSCISRRWRAISIDMSNVWTDLVFSNPKYLGDEDSKPTHPWYGSAKVLSGMYTSNLERSKQSLLNVQLYIPQLLDPRIMIKEYLHVCTNRVADLNLEANTSSAESMNAIVPCVTQTRETLRRLRIVLEQSTADDGGRDLIETLLLCNLPRLVDVHLQTIPLPLVHRPEFVGFLQCRRLRLEMFHLRQYTPARLVGLLKCVPRLQQLHLVVFPHESDQVAAEPNIHGPRLLLPELRTLKFISSPVGRHTLGQLLFPKIESLSAFILSPSVSHHQETAYVGELRKFLTASSSPDGMPPPVKALSVDGGILRSLHRILRVIPGLEVLQIVFDHDWSPVEEEQRVAFLNKLGAQPLSPKGNITSVDGEPYSVLCPNLQALESLAWAKPSHIQSLTTLASRRRSFGMPLTRIRMLNWPLSAAPPETVGMPATPSEEYALEKALAREVEILECGEFRWEWKEGGRWFKAPRVGDPRFLSDAN</sequence>
<name>M5G452_DACPD</name>
<keyword evidence="2" id="KW-1185">Reference proteome</keyword>
<accession>M5G452</accession>
<dbReference type="STRING" id="1858805.M5G452"/>
<dbReference type="EMBL" id="JH795860">
    <property type="protein sequence ID" value="EJU02990.1"/>
    <property type="molecule type" value="Genomic_DNA"/>
</dbReference>
<evidence type="ECO:0008006" key="3">
    <source>
        <dbReference type="Google" id="ProtNLM"/>
    </source>
</evidence>
<dbReference type="RefSeq" id="XP_040629884.1">
    <property type="nucleotide sequence ID" value="XM_040768214.1"/>
</dbReference>